<reference evidence="3" key="3">
    <citation type="submission" date="2020-10" db="UniProtKB">
        <authorList>
            <consortium name="WormBaseParasite"/>
        </authorList>
    </citation>
    <scope>IDENTIFICATION</scope>
</reference>
<evidence type="ECO:0000313" key="2">
    <source>
        <dbReference type="Proteomes" id="UP000492820"/>
    </source>
</evidence>
<reference evidence="1 2" key="1">
    <citation type="journal article" date="2013" name="Nature">
        <title>The genomes of four tapeworm species reveal adaptations to parasitism.</title>
        <authorList>
            <person name="Tsai I.J."/>
            <person name="Zarowiecki M."/>
            <person name="Holroyd N."/>
            <person name="Garciarrubio A."/>
            <person name="Sanchez-Flores A."/>
            <person name="Brooks K.L."/>
            <person name="Tracey A."/>
            <person name="Bobes R.J."/>
            <person name="Fragoso G."/>
            <person name="Sciutto E."/>
            <person name="Aslett M."/>
            <person name="Beasley H."/>
            <person name="Bennett H.M."/>
            <person name="Cai J."/>
            <person name="Camicia F."/>
            <person name="Clark R."/>
            <person name="Cucher M."/>
            <person name="De Silva N."/>
            <person name="Day T.A."/>
            <person name="Deplazes P."/>
            <person name="Estrada K."/>
            <person name="Fernandez C."/>
            <person name="Holland P.W."/>
            <person name="Hou J."/>
            <person name="Hu S."/>
            <person name="Huckvale T."/>
            <person name="Hung S.S."/>
            <person name="Kamenetzky L."/>
            <person name="Keane J.A."/>
            <person name="Kiss F."/>
            <person name="Koziol U."/>
            <person name="Lambert O."/>
            <person name="Liu K."/>
            <person name="Luo X."/>
            <person name="Luo Y."/>
            <person name="Macchiaroli N."/>
            <person name="Nichol S."/>
            <person name="Paps J."/>
            <person name="Parkinson J."/>
            <person name="Pouchkina-Stantcheva N."/>
            <person name="Riddiford N."/>
            <person name="Rosenzvit M."/>
            <person name="Salinas G."/>
            <person name="Wasmuth J.D."/>
            <person name="Zamanian M."/>
            <person name="Zheng Y."/>
            <person name="Cai X."/>
            <person name="Soberon X."/>
            <person name="Olson P.D."/>
            <person name="Laclette J.P."/>
            <person name="Brehm K."/>
            <person name="Berriman M."/>
            <person name="Garciarrubio A."/>
            <person name="Bobes R.J."/>
            <person name="Fragoso G."/>
            <person name="Sanchez-Flores A."/>
            <person name="Estrada K."/>
            <person name="Cevallos M.A."/>
            <person name="Morett E."/>
            <person name="Gonzalez V."/>
            <person name="Portillo T."/>
            <person name="Ochoa-Leyva A."/>
            <person name="Jose M.V."/>
            <person name="Sciutto E."/>
            <person name="Landa A."/>
            <person name="Jimenez L."/>
            <person name="Valdes V."/>
            <person name="Carrero J.C."/>
            <person name="Larralde C."/>
            <person name="Morales-Montor J."/>
            <person name="Limon-Lason J."/>
            <person name="Soberon X."/>
            <person name="Laclette J.P."/>
        </authorList>
    </citation>
    <scope>NUCLEOTIDE SEQUENCE [LARGE SCALE GENOMIC DNA]</scope>
</reference>
<dbReference type="EMBL" id="LK028576">
    <property type="protein sequence ID" value="CDS16090.1"/>
    <property type="molecule type" value="Genomic_DNA"/>
</dbReference>
<reference evidence="1" key="2">
    <citation type="submission" date="2014-06" db="EMBL/GenBank/DDBJ databases">
        <authorList>
            <person name="Aslett M."/>
        </authorList>
    </citation>
    <scope>NUCLEOTIDE SEQUENCE</scope>
</reference>
<evidence type="ECO:0000313" key="1">
    <source>
        <dbReference type="EMBL" id="CDS16090.1"/>
    </source>
</evidence>
<sequence length="105" mass="12478">RYPSTKLLGLRFKKRRNIKSQGHRKLELTTFTENLSLIPTIYSRKLLLRLYINVLFAFEITARNIGYKCVKFMRTILIFIALPRELNTYSVRDVAHTFGPQKPRY</sequence>
<accession>A0A068W871</accession>
<dbReference type="AlphaFoldDB" id="A0A068W871"/>
<gene>
    <name evidence="1" type="ORF">EgrG_000850600</name>
</gene>
<dbReference type="WBParaSite" id="EgrG_000850600">
    <property type="protein sequence ID" value="EgrG_000850600"/>
    <property type="gene ID" value="EgrG_000850600"/>
</dbReference>
<feature type="non-terminal residue" evidence="1">
    <location>
        <position position="1"/>
    </location>
</feature>
<organism evidence="1">
    <name type="scientific">Echinococcus granulosus</name>
    <name type="common">Hydatid tapeworm</name>
    <dbReference type="NCBI Taxonomy" id="6210"/>
    <lineage>
        <taxon>Eukaryota</taxon>
        <taxon>Metazoa</taxon>
        <taxon>Spiralia</taxon>
        <taxon>Lophotrochozoa</taxon>
        <taxon>Platyhelminthes</taxon>
        <taxon>Cestoda</taxon>
        <taxon>Eucestoda</taxon>
        <taxon>Cyclophyllidea</taxon>
        <taxon>Taeniidae</taxon>
        <taxon>Echinococcus</taxon>
        <taxon>Echinococcus granulosus group</taxon>
    </lineage>
</organism>
<dbReference type="Proteomes" id="UP000492820">
    <property type="component" value="Unassembled WGS sequence"/>
</dbReference>
<proteinExistence type="predicted"/>
<protein>
    <submittedName>
        <fullName evidence="3">Ovule protein</fullName>
    </submittedName>
</protein>
<name>A0A068W871_ECHGR</name>
<evidence type="ECO:0000313" key="3">
    <source>
        <dbReference type="WBParaSite" id="EgrG_000850600"/>
    </source>
</evidence>